<dbReference type="SUPFAM" id="SSF74650">
    <property type="entry name" value="Galactose mutarotase-like"/>
    <property type="match status" value="1"/>
</dbReference>
<dbReference type="PANTHER" id="PTHR11051">
    <property type="entry name" value="GLYCOSYL HYDROLASE-RELATED"/>
    <property type="match status" value="1"/>
</dbReference>
<dbReference type="InterPro" id="IPR011013">
    <property type="entry name" value="Gal_mutarotase_sf_dom"/>
</dbReference>
<dbReference type="Proteomes" id="UP000630149">
    <property type="component" value="Unassembled WGS sequence"/>
</dbReference>
<dbReference type="InterPro" id="IPR008928">
    <property type="entry name" value="6-hairpin_glycosidase_sf"/>
</dbReference>
<dbReference type="InterPro" id="IPR012341">
    <property type="entry name" value="6hp_glycosidase-like_sf"/>
</dbReference>
<dbReference type="InterPro" id="IPR037018">
    <property type="entry name" value="GH65_N"/>
</dbReference>
<evidence type="ECO:0000256" key="5">
    <source>
        <dbReference type="PIRSR" id="PIRSR036289-51"/>
    </source>
</evidence>
<evidence type="ECO:0000256" key="3">
    <source>
        <dbReference type="ARBA" id="ARBA00022679"/>
    </source>
</evidence>
<feature type="binding site" evidence="5">
    <location>
        <begin position="367"/>
        <end position="368"/>
    </location>
    <ligand>
        <name>substrate</name>
    </ligand>
</feature>
<dbReference type="Pfam" id="PF03636">
    <property type="entry name" value="Glyco_hydro_65N"/>
    <property type="match status" value="1"/>
</dbReference>
<name>A0A917JL28_9GAMM</name>
<feature type="active site" description="Proton donor" evidence="4">
    <location>
        <position position="497"/>
    </location>
</feature>
<keyword evidence="3" id="KW-0808">Transferase</keyword>
<proteinExistence type="inferred from homology"/>
<dbReference type="Pfam" id="PF03633">
    <property type="entry name" value="Glyco_hydro_65C"/>
    <property type="match status" value="1"/>
</dbReference>
<evidence type="ECO:0000256" key="1">
    <source>
        <dbReference type="ARBA" id="ARBA00006768"/>
    </source>
</evidence>
<feature type="binding site" evidence="5">
    <location>
        <begin position="609"/>
        <end position="610"/>
    </location>
    <ligand>
        <name>substrate</name>
    </ligand>
</feature>
<evidence type="ECO:0000313" key="9">
    <source>
        <dbReference type="EMBL" id="GGI75479.1"/>
    </source>
</evidence>
<organism evidence="9 10">
    <name type="scientific">Legionella impletisoli</name>
    <dbReference type="NCBI Taxonomy" id="343510"/>
    <lineage>
        <taxon>Bacteria</taxon>
        <taxon>Pseudomonadati</taxon>
        <taxon>Pseudomonadota</taxon>
        <taxon>Gammaproteobacteria</taxon>
        <taxon>Legionellales</taxon>
        <taxon>Legionellaceae</taxon>
        <taxon>Legionella</taxon>
    </lineage>
</organism>
<dbReference type="InterPro" id="IPR005196">
    <property type="entry name" value="Glyco_hydro_65_N"/>
</dbReference>
<sequence>MIKKTITGLFPTHPWKLTVDRAILQQQLLAETLLAQANGYIGSRGTFEEPALEGIPSCEGVYLNGVYQEEPISYGESAYGFATHNQKMIQVPNGKRITMTLDGEPLHFTEKTGESIRTLDFRNGLLSRTQTWTTTSGKTLHLHSQRFVSLAIQNLMCIRYEITAENFSGPLTLTSSLDAGYDFQVNKDDPRVGRLSIADSLRLLNNEQSAGFNGYLHQVNDSDFVIASVAFDEFSVDVHSNNLFSASSLLEQHYELNLTEGKPVTLYKWIGYSHSRDLDAAHNLLQSLKKTIQQEASLGFEQQFSHHKQVLEDFWHNADVVIEGDEPLQQGIRFNLFHVFQSTGRNGLSNIGAKGLTGHGYDGHYFWDTEIYVIPFLCFTQPELARKLLEFRINTLDGARARAREMAHCKGALYPWRTIGGSECSAYFPAGTAQYHINADIAYALKCYINATEDESLLWQGGAEMLFETARLWLQLGHFNPKREEQFCIDGVTGPDEYTAIVNNNFYTNSMAKSHLLFALEMALRLKTHDKTRFDELAHRIHLEPEELSSWQKAALNMYLPYDEALKIHKQDDGFLDKAVWDFENTPKDKYPLLLHFHPLVIYRHQVLKQADVVLAMYLLDDEYDQEQKKRNLAFYEPLTTHDSSLSSCIHALEFAETGDYETAYDFFADTVRMDLDNHHANSEFGVHIACMAGSWASIIHGFAGFRARKDHVVFNPYLPKQWNSYQFCLRFKDNQLKVTVERNSTHYELIDGQAILIKLGEKMIHLSPSCPIHHEIQSKEMFA</sequence>
<dbReference type="GO" id="GO:0005975">
    <property type="term" value="P:carbohydrate metabolic process"/>
    <property type="evidence" value="ECO:0007669"/>
    <property type="project" value="InterPro"/>
</dbReference>
<keyword evidence="9" id="KW-0378">Hydrolase</keyword>
<dbReference type="InterPro" id="IPR005195">
    <property type="entry name" value="Glyco_hydro_65_M"/>
</dbReference>
<dbReference type="Gene3D" id="2.70.98.40">
    <property type="entry name" value="Glycoside hydrolase, family 65, N-terminal domain"/>
    <property type="match status" value="1"/>
</dbReference>
<evidence type="ECO:0000313" key="10">
    <source>
        <dbReference type="Proteomes" id="UP000630149"/>
    </source>
</evidence>
<protein>
    <submittedName>
        <fullName evidence="9">Glycosyl hydrolase</fullName>
    </submittedName>
</protein>
<evidence type="ECO:0000256" key="4">
    <source>
        <dbReference type="PIRSR" id="PIRSR036289-50"/>
    </source>
</evidence>
<dbReference type="Gene3D" id="1.50.10.10">
    <property type="match status" value="1"/>
</dbReference>
<comment type="similarity">
    <text evidence="1">Belongs to the glycosyl hydrolase 65 family.</text>
</comment>
<dbReference type="GO" id="GO:0016757">
    <property type="term" value="F:glycosyltransferase activity"/>
    <property type="evidence" value="ECO:0007669"/>
    <property type="project" value="UniProtKB-KW"/>
</dbReference>
<feature type="domain" description="Glycoside hydrolase family 65 central catalytic" evidence="6">
    <location>
        <begin position="333"/>
        <end position="696"/>
    </location>
</feature>
<keyword evidence="10" id="KW-1185">Reference proteome</keyword>
<dbReference type="Pfam" id="PF03632">
    <property type="entry name" value="Glyco_hydro_65m"/>
    <property type="match status" value="1"/>
</dbReference>
<reference evidence="9" key="1">
    <citation type="journal article" date="2014" name="Int. J. Syst. Evol. Microbiol.">
        <title>Complete genome sequence of Corynebacterium casei LMG S-19264T (=DSM 44701T), isolated from a smear-ripened cheese.</title>
        <authorList>
            <consortium name="US DOE Joint Genome Institute (JGI-PGF)"/>
            <person name="Walter F."/>
            <person name="Albersmeier A."/>
            <person name="Kalinowski J."/>
            <person name="Ruckert C."/>
        </authorList>
    </citation>
    <scope>NUCLEOTIDE SEQUENCE</scope>
    <source>
        <strain evidence="9">JCM 13919</strain>
    </source>
</reference>
<keyword evidence="2" id="KW-0328">Glycosyltransferase</keyword>
<dbReference type="OrthoDB" id="9816160at2"/>
<gene>
    <name evidence="9" type="ORF">GCM10007966_00360</name>
</gene>
<evidence type="ECO:0000256" key="2">
    <source>
        <dbReference type="ARBA" id="ARBA00022676"/>
    </source>
</evidence>
<dbReference type="InterPro" id="IPR017045">
    <property type="entry name" value="Malt_Pase/Glycosyl_Hdrlase"/>
</dbReference>
<comment type="caution">
    <text evidence="9">The sequence shown here is derived from an EMBL/GenBank/DDBJ whole genome shotgun (WGS) entry which is preliminary data.</text>
</comment>
<dbReference type="PANTHER" id="PTHR11051:SF8">
    <property type="entry name" value="PROTEIN-GLUCOSYLGALACTOSYLHYDROXYLYSINE GLUCOSIDASE"/>
    <property type="match status" value="1"/>
</dbReference>
<dbReference type="SUPFAM" id="SSF48208">
    <property type="entry name" value="Six-hairpin glycosidases"/>
    <property type="match status" value="1"/>
</dbReference>
<feature type="domain" description="Glycoside hydrolase family 65 C-terminal" evidence="7">
    <location>
        <begin position="706"/>
        <end position="765"/>
    </location>
</feature>
<evidence type="ECO:0000259" key="7">
    <source>
        <dbReference type="Pfam" id="PF03633"/>
    </source>
</evidence>
<dbReference type="InterPro" id="IPR005194">
    <property type="entry name" value="Glyco_hydro_65_C"/>
</dbReference>
<dbReference type="GO" id="GO:0004553">
    <property type="term" value="F:hydrolase activity, hydrolyzing O-glycosyl compounds"/>
    <property type="evidence" value="ECO:0007669"/>
    <property type="project" value="TreeGrafter"/>
</dbReference>
<dbReference type="AlphaFoldDB" id="A0A917JL28"/>
<evidence type="ECO:0000259" key="8">
    <source>
        <dbReference type="Pfam" id="PF03636"/>
    </source>
</evidence>
<reference evidence="9" key="2">
    <citation type="submission" date="2020-09" db="EMBL/GenBank/DDBJ databases">
        <authorList>
            <person name="Sun Q."/>
            <person name="Ohkuma M."/>
        </authorList>
    </citation>
    <scope>NUCLEOTIDE SEQUENCE</scope>
    <source>
        <strain evidence="9">JCM 13919</strain>
    </source>
</reference>
<dbReference type="Gene3D" id="2.60.420.10">
    <property type="entry name" value="Maltose phosphorylase, domain 3"/>
    <property type="match status" value="1"/>
</dbReference>
<dbReference type="EMBL" id="BMOB01000001">
    <property type="protein sequence ID" value="GGI75479.1"/>
    <property type="molecule type" value="Genomic_DNA"/>
</dbReference>
<evidence type="ECO:0000259" key="6">
    <source>
        <dbReference type="Pfam" id="PF03632"/>
    </source>
</evidence>
<dbReference type="GO" id="GO:0030246">
    <property type="term" value="F:carbohydrate binding"/>
    <property type="evidence" value="ECO:0007669"/>
    <property type="project" value="InterPro"/>
</dbReference>
<dbReference type="PIRSF" id="PIRSF036289">
    <property type="entry name" value="Glycosyl_hydrolase_malt_phosph"/>
    <property type="match status" value="1"/>
</dbReference>
<dbReference type="RefSeq" id="WP_131775290.1">
    <property type="nucleotide sequence ID" value="NZ_BMOB01000001.1"/>
</dbReference>
<accession>A0A917JL28</accession>
<feature type="domain" description="Glycoside hydrolase family 65 N-terminal" evidence="8">
    <location>
        <begin position="25"/>
        <end position="276"/>
    </location>
</feature>